<keyword evidence="3" id="KW-0238">DNA-binding</keyword>
<dbReference type="InterPro" id="IPR011006">
    <property type="entry name" value="CheY-like_superfamily"/>
</dbReference>
<evidence type="ECO:0000313" key="8">
    <source>
        <dbReference type="EMBL" id="MBL4919379.1"/>
    </source>
</evidence>
<organism evidence="8 9">
    <name type="scientific">Szabonella alba</name>
    <dbReference type="NCBI Taxonomy" id="2804194"/>
    <lineage>
        <taxon>Bacteria</taxon>
        <taxon>Pseudomonadati</taxon>
        <taxon>Pseudomonadota</taxon>
        <taxon>Alphaproteobacteria</taxon>
        <taxon>Rhodobacterales</taxon>
        <taxon>Paracoccaceae</taxon>
        <taxon>Szabonella</taxon>
    </lineage>
</organism>
<sequence length="222" mass="23938">MQPKTTIVVVDDHPLYRLGVVQALQKSERFEVLGEGATAMDAARLVAAHKPDLLLLDLHLPGGGLEAVRAIRATPCETRIVVLSVEEDIKFVAQAFQIGVSGYLLKGISGSELIRTIEAAAAGEHCVAPTLLGHLLGHLSGAAATHAVDKQIRFAVREEQILGLLARGMSNKEIAFQAGISEKTAKYYLTNIMKKLHVRNRVEVALYAAQRTTDTAPDFLPA</sequence>
<dbReference type="PRINTS" id="PR00038">
    <property type="entry name" value="HTHLUXR"/>
</dbReference>
<dbReference type="PANTHER" id="PTHR43214:SF41">
    <property type="entry name" value="NITRATE_NITRITE RESPONSE REGULATOR PROTEIN NARP"/>
    <property type="match status" value="1"/>
</dbReference>
<dbReference type="PROSITE" id="PS50043">
    <property type="entry name" value="HTH_LUXR_2"/>
    <property type="match status" value="1"/>
</dbReference>
<evidence type="ECO:0000256" key="5">
    <source>
        <dbReference type="PROSITE-ProRule" id="PRU00169"/>
    </source>
</evidence>
<keyword evidence="4" id="KW-0804">Transcription</keyword>
<reference evidence="8" key="1">
    <citation type="submission" date="2021-01" db="EMBL/GenBank/DDBJ databases">
        <title>Tabrizicola alba sp. nov. a motile alkaliphilic bacterium isolated from a soda lake.</title>
        <authorList>
            <person name="Szuroczki S."/>
            <person name="Abbaszade G."/>
            <person name="Schumann P."/>
            <person name="Toth E."/>
        </authorList>
    </citation>
    <scope>NUCLEOTIDE SEQUENCE</scope>
    <source>
        <strain evidence="8">DMG-N-6</strain>
    </source>
</reference>
<dbReference type="SUPFAM" id="SSF52172">
    <property type="entry name" value="CheY-like"/>
    <property type="match status" value="1"/>
</dbReference>
<evidence type="ECO:0000259" key="7">
    <source>
        <dbReference type="PROSITE" id="PS50110"/>
    </source>
</evidence>
<evidence type="ECO:0000256" key="4">
    <source>
        <dbReference type="ARBA" id="ARBA00023163"/>
    </source>
</evidence>
<evidence type="ECO:0000256" key="1">
    <source>
        <dbReference type="ARBA" id="ARBA00022553"/>
    </source>
</evidence>
<dbReference type="SUPFAM" id="SSF46894">
    <property type="entry name" value="C-terminal effector domain of the bipartite response regulators"/>
    <property type="match status" value="1"/>
</dbReference>
<dbReference type="Proteomes" id="UP000648908">
    <property type="component" value="Unassembled WGS sequence"/>
</dbReference>
<dbReference type="RefSeq" id="WP_202690359.1">
    <property type="nucleotide sequence ID" value="NZ_JAESVN010000021.1"/>
</dbReference>
<dbReference type="AlphaFoldDB" id="A0A8K0VGS5"/>
<dbReference type="GO" id="GO:0003677">
    <property type="term" value="F:DNA binding"/>
    <property type="evidence" value="ECO:0007669"/>
    <property type="project" value="UniProtKB-KW"/>
</dbReference>
<proteinExistence type="predicted"/>
<dbReference type="PANTHER" id="PTHR43214">
    <property type="entry name" value="TWO-COMPONENT RESPONSE REGULATOR"/>
    <property type="match status" value="1"/>
</dbReference>
<dbReference type="CDD" id="cd06170">
    <property type="entry name" value="LuxR_C_like"/>
    <property type="match status" value="1"/>
</dbReference>
<feature type="domain" description="Response regulatory" evidence="7">
    <location>
        <begin position="6"/>
        <end position="121"/>
    </location>
</feature>
<protein>
    <submittedName>
        <fullName evidence="8">Response regulator transcription factor</fullName>
    </submittedName>
</protein>
<keyword evidence="9" id="KW-1185">Reference proteome</keyword>
<dbReference type="Gene3D" id="3.40.50.2300">
    <property type="match status" value="1"/>
</dbReference>
<keyword evidence="1 5" id="KW-0597">Phosphoprotein</keyword>
<feature type="domain" description="HTH luxR-type" evidence="6">
    <location>
        <begin position="147"/>
        <end position="212"/>
    </location>
</feature>
<dbReference type="InterPro" id="IPR039420">
    <property type="entry name" value="WalR-like"/>
</dbReference>
<gene>
    <name evidence="8" type="ORF">JL811_19390</name>
</gene>
<evidence type="ECO:0000313" key="9">
    <source>
        <dbReference type="Proteomes" id="UP000648908"/>
    </source>
</evidence>
<dbReference type="SMART" id="SM00421">
    <property type="entry name" value="HTH_LUXR"/>
    <property type="match status" value="1"/>
</dbReference>
<dbReference type="InterPro" id="IPR016032">
    <property type="entry name" value="Sig_transdc_resp-reg_C-effctor"/>
</dbReference>
<evidence type="ECO:0000256" key="3">
    <source>
        <dbReference type="ARBA" id="ARBA00023125"/>
    </source>
</evidence>
<feature type="modified residue" description="4-aspartylphosphate" evidence="5">
    <location>
        <position position="57"/>
    </location>
</feature>
<dbReference type="EMBL" id="JAESVN010000021">
    <property type="protein sequence ID" value="MBL4919379.1"/>
    <property type="molecule type" value="Genomic_DNA"/>
</dbReference>
<dbReference type="Pfam" id="PF00072">
    <property type="entry name" value="Response_reg"/>
    <property type="match status" value="1"/>
</dbReference>
<keyword evidence="2" id="KW-0805">Transcription regulation</keyword>
<dbReference type="InterPro" id="IPR058245">
    <property type="entry name" value="NreC/VraR/RcsB-like_REC"/>
</dbReference>
<dbReference type="GO" id="GO:0006355">
    <property type="term" value="P:regulation of DNA-templated transcription"/>
    <property type="evidence" value="ECO:0007669"/>
    <property type="project" value="InterPro"/>
</dbReference>
<dbReference type="InterPro" id="IPR000792">
    <property type="entry name" value="Tscrpt_reg_LuxR_C"/>
</dbReference>
<dbReference type="SMART" id="SM00448">
    <property type="entry name" value="REC"/>
    <property type="match status" value="1"/>
</dbReference>
<name>A0A8K0VGS5_9RHOB</name>
<dbReference type="CDD" id="cd17535">
    <property type="entry name" value="REC_NarL-like"/>
    <property type="match status" value="1"/>
</dbReference>
<dbReference type="GO" id="GO:0000160">
    <property type="term" value="P:phosphorelay signal transduction system"/>
    <property type="evidence" value="ECO:0007669"/>
    <property type="project" value="InterPro"/>
</dbReference>
<accession>A0A8K0VGS5</accession>
<comment type="caution">
    <text evidence="8">The sequence shown here is derived from an EMBL/GenBank/DDBJ whole genome shotgun (WGS) entry which is preliminary data.</text>
</comment>
<evidence type="ECO:0000259" key="6">
    <source>
        <dbReference type="PROSITE" id="PS50043"/>
    </source>
</evidence>
<evidence type="ECO:0000256" key="2">
    <source>
        <dbReference type="ARBA" id="ARBA00023015"/>
    </source>
</evidence>
<dbReference type="PROSITE" id="PS50110">
    <property type="entry name" value="RESPONSE_REGULATORY"/>
    <property type="match status" value="1"/>
</dbReference>
<dbReference type="InterPro" id="IPR001789">
    <property type="entry name" value="Sig_transdc_resp-reg_receiver"/>
</dbReference>
<dbReference type="Pfam" id="PF00196">
    <property type="entry name" value="GerE"/>
    <property type="match status" value="1"/>
</dbReference>